<dbReference type="Gene3D" id="3.20.20.80">
    <property type="entry name" value="Glycosidases"/>
    <property type="match status" value="1"/>
</dbReference>
<evidence type="ECO:0000256" key="3">
    <source>
        <dbReference type="ARBA" id="ARBA00012560"/>
    </source>
</evidence>
<keyword evidence="6 10" id="KW-0808">Transferase</keyword>
<dbReference type="GO" id="GO:0005975">
    <property type="term" value="P:carbohydrate metabolic process"/>
    <property type="evidence" value="ECO:0007669"/>
    <property type="project" value="InterPro"/>
</dbReference>
<dbReference type="PANTHER" id="PTHR32438">
    <property type="entry name" value="4-ALPHA-GLUCANOTRANSFERASE DPE1, CHLOROPLASTIC/AMYLOPLASTIC"/>
    <property type="match status" value="1"/>
</dbReference>
<evidence type="ECO:0000256" key="9">
    <source>
        <dbReference type="ARBA" id="ARBA00031501"/>
    </source>
</evidence>
<evidence type="ECO:0000256" key="2">
    <source>
        <dbReference type="ARBA" id="ARBA00005684"/>
    </source>
</evidence>
<evidence type="ECO:0000256" key="4">
    <source>
        <dbReference type="ARBA" id="ARBA00020295"/>
    </source>
</evidence>
<evidence type="ECO:0000313" key="11">
    <source>
        <dbReference type="EMBL" id="PHQ26176.1"/>
    </source>
</evidence>
<dbReference type="EC" id="2.4.1.25" evidence="3 10"/>
<dbReference type="AlphaFoldDB" id="A0A2G1VHB0"/>
<comment type="catalytic activity">
    <reaction evidence="1 10">
        <text>Transfers a segment of a (1-&gt;4)-alpha-D-glucan to a new position in an acceptor, which may be glucose or a (1-&gt;4)-alpha-D-glucan.</text>
        <dbReference type="EC" id="2.4.1.25"/>
    </reaction>
</comment>
<evidence type="ECO:0000256" key="10">
    <source>
        <dbReference type="RuleBase" id="RU361207"/>
    </source>
</evidence>
<name>A0A2G1VHB0_9GAMM</name>
<evidence type="ECO:0000256" key="5">
    <source>
        <dbReference type="ARBA" id="ARBA00022676"/>
    </source>
</evidence>
<dbReference type="InterPro" id="IPR017853">
    <property type="entry name" value="GH"/>
</dbReference>
<keyword evidence="5 10" id="KW-0328">Glycosyltransferase</keyword>
<reference evidence="11 12" key="1">
    <citation type="submission" date="2017-09" db="EMBL/GenBank/DDBJ databases">
        <title>The draft genome sequences of Marinobacter guineae M3B.</title>
        <authorList>
            <person name="Cao J."/>
        </authorList>
    </citation>
    <scope>NUCLEOTIDE SEQUENCE [LARGE SCALE GENOMIC DNA]</scope>
    <source>
        <strain evidence="11 12">M3B</strain>
    </source>
</reference>
<comment type="similarity">
    <text evidence="2 10">Belongs to the disproportionating enzyme family.</text>
</comment>
<dbReference type="InterPro" id="IPR003385">
    <property type="entry name" value="Glyco_hydro_77"/>
</dbReference>
<proteinExistence type="inferred from homology"/>
<evidence type="ECO:0000256" key="6">
    <source>
        <dbReference type="ARBA" id="ARBA00022679"/>
    </source>
</evidence>
<dbReference type="Proteomes" id="UP000229044">
    <property type="component" value="Unassembled WGS sequence"/>
</dbReference>
<dbReference type="Pfam" id="PF02446">
    <property type="entry name" value="Glyco_hydro_77"/>
    <property type="match status" value="1"/>
</dbReference>
<dbReference type="NCBIfam" id="TIGR00217">
    <property type="entry name" value="malQ"/>
    <property type="match status" value="1"/>
</dbReference>
<dbReference type="GO" id="GO:0004134">
    <property type="term" value="F:4-alpha-glucanotransferase activity"/>
    <property type="evidence" value="ECO:0007669"/>
    <property type="project" value="UniProtKB-EC"/>
</dbReference>
<sequence length="497" mass="56921">MTSARTDDLFSTRRAGVLLHPTCLPGPWGILGASARTFVDFLADSSLSVWQTLPIGPTHRDLSPYQSLSAHAGNPDFIDLLELVEVGLLSERELSQPAPEVRHQLLTLAAERFFNNDGTGLSGLDQAGYQRFRATNDYWLDDFCLFCAIREVQAFPAWLQWPESLRDRDTEALQDFIDQNRSRLARIRFEQFLFQHQWQALRDYARGKGILLFGDIPIFVAHDSADVWANRHLFKLDERGEPKAVAGVPPDYFSVEGQHWGNPLFNWEAMAGDGYQWWLERLESQRHLFDLIRIDHFRGLQAYWEIPAETPEPKYGYWVPGPGDHFLEACFSRFPDLPLVAENLGIISDDVEELRKRFRLPGMTVMQFGFDGSPDNPHLLHNHHPRDLVYTGTHDNDTTLGWYQSLDDHTRRNVNNYLGTSGEGMPWPVIDAAFRSVCSLAIVPMQDFMGLGTEARFNTPGTVVNNWIWQLDWNLCRKDLSETIADSVRQHGRLPRD</sequence>
<dbReference type="PANTHER" id="PTHR32438:SF5">
    <property type="entry name" value="4-ALPHA-GLUCANOTRANSFERASE DPE1, CHLOROPLASTIC_AMYLOPLASTIC"/>
    <property type="match status" value="1"/>
</dbReference>
<evidence type="ECO:0000256" key="8">
    <source>
        <dbReference type="ARBA" id="ARBA00031423"/>
    </source>
</evidence>
<dbReference type="EMBL" id="NTFI01000001">
    <property type="protein sequence ID" value="PHQ26176.1"/>
    <property type="molecule type" value="Genomic_DNA"/>
</dbReference>
<dbReference type="SUPFAM" id="SSF51445">
    <property type="entry name" value="(Trans)glycosidases"/>
    <property type="match status" value="1"/>
</dbReference>
<accession>A0A2G1VHB0</accession>
<keyword evidence="7 10" id="KW-0119">Carbohydrate metabolism</keyword>
<dbReference type="NCBIfam" id="NF011080">
    <property type="entry name" value="PRK14508.1-3"/>
    <property type="match status" value="1"/>
</dbReference>
<dbReference type="OrthoDB" id="9763489at2"/>
<protein>
    <recommendedName>
        <fullName evidence="4 10">4-alpha-glucanotransferase</fullName>
        <ecNumber evidence="3 10">2.4.1.25</ecNumber>
    </recommendedName>
    <alternativeName>
        <fullName evidence="8 10">Amylomaltase</fullName>
    </alternativeName>
    <alternativeName>
        <fullName evidence="9 10">Disproportionating enzyme</fullName>
    </alternativeName>
</protein>
<gene>
    <name evidence="11" type="primary">malQ</name>
    <name evidence="11" type="ORF">CLH62_00785</name>
</gene>
<evidence type="ECO:0000256" key="1">
    <source>
        <dbReference type="ARBA" id="ARBA00000439"/>
    </source>
</evidence>
<comment type="caution">
    <text evidence="11">The sequence shown here is derived from an EMBL/GenBank/DDBJ whole genome shotgun (WGS) entry which is preliminary data.</text>
</comment>
<dbReference type="RefSeq" id="WP_099616259.1">
    <property type="nucleotide sequence ID" value="NZ_KZ319339.1"/>
</dbReference>
<evidence type="ECO:0000313" key="12">
    <source>
        <dbReference type="Proteomes" id="UP000229044"/>
    </source>
</evidence>
<organism evidence="11 12">
    <name type="scientific">Marinobacter guineae</name>
    <dbReference type="NCBI Taxonomy" id="432303"/>
    <lineage>
        <taxon>Bacteria</taxon>
        <taxon>Pseudomonadati</taxon>
        <taxon>Pseudomonadota</taxon>
        <taxon>Gammaproteobacteria</taxon>
        <taxon>Pseudomonadales</taxon>
        <taxon>Marinobacteraceae</taxon>
        <taxon>Marinobacter</taxon>
    </lineage>
</organism>
<keyword evidence="12" id="KW-1185">Reference proteome</keyword>
<evidence type="ECO:0000256" key="7">
    <source>
        <dbReference type="ARBA" id="ARBA00023277"/>
    </source>
</evidence>